<organism evidence="2 3">
    <name type="scientific">Lapidilactobacillus achengensis</name>
    <dbReference type="NCBI Taxonomy" id="2486000"/>
    <lineage>
        <taxon>Bacteria</taxon>
        <taxon>Bacillati</taxon>
        <taxon>Bacillota</taxon>
        <taxon>Bacilli</taxon>
        <taxon>Lactobacillales</taxon>
        <taxon>Lactobacillaceae</taxon>
        <taxon>Lapidilactobacillus</taxon>
    </lineage>
</organism>
<evidence type="ECO:0000256" key="1">
    <source>
        <dbReference type="SAM" id="MobiDB-lite"/>
    </source>
</evidence>
<proteinExistence type="predicted"/>
<dbReference type="Proteomes" id="UP001596310">
    <property type="component" value="Unassembled WGS sequence"/>
</dbReference>
<evidence type="ECO:0000313" key="3">
    <source>
        <dbReference type="Proteomes" id="UP001596310"/>
    </source>
</evidence>
<protein>
    <submittedName>
        <fullName evidence="2">Uncharacterized protein</fullName>
    </submittedName>
</protein>
<name>A0ABW1UR49_9LACO</name>
<dbReference type="EMBL" id="JBHSSM010000018">
    <property type="protein sequence ID" value="MFC6315540.1"/>
    <property type="molecule type" value="Genomic_DNA"/>
</dbReference>
<reference evidence="3" key="1">
    <citation type="journal article" date="2019" name="Int. J. Syst. Evol. Microbiol.">
        <title>The Global Catalogue of Microorganisms (GCM) 10K type strain sequencing project: providing services to taxonomists for standard genome sequencing and annotation.</title>
        <authorList>
            <consortium name="The Broad Institute Genomics Platform"/>
            <consortium name="The Broad Institute Genome Sequencing Center for Infectious Disease"/>
            <person name="Wu L."/>
            <person name="Ma J."/>
        </authorList>
    </citation>
    <scope>NUCLEOTIDE SEQUENCE [LARGE SCALE GENOMIC DNA]</scope>
    <source>
        <strain evidence="3">CCM 8897</strain>
    </source>
</reference>
<feature type="region of interest" description="Disordered" evidence="1">
    <location>
        <begin position="1"/>
        <end position="38"/>
    </location>
</feature>
<gene>
    <name evidence="2" type="ORF">ACFQHW_08200</name>
</gene>
<evidence type="ECO:0000313" key="2">
    <source>
        <dbReference type="EMBL" id="MFC6315540.1"/>
    </source>
</evidence>
<sequence length="172" mass="20227">MGIFTNLFKKQPKSKRDGPTTGPDSTAEKTSTTAKQNYLERQEILNSLTTENVENRRAWLQEQERQKAEIRRPLVTAERLTNDGYCAESQDLLLPLLENIPAEHSYMRGVITERIAANYHQMRQYRNEVALLQDFIDNQKDNSQYRQYQRKFLRAIERAEHMEKTGKINDHL</sequence>
<dbReference type="RefSeq" id="WP_125598491.1">
    <property type="nucleotide sequence ID" value="NZ_JBHSSM010000018.1"/>
</dbReference>
<keyword evidence="3" id="KW-1185">Reference proteome</keyword>
<comment type="caution">
    <text evidence="2">The sequence shown here is derived from an EMBL/GenBank/DDBJ whole genome shotgun (WGS) entry which is preliminary data.</text>
</comment>
<feature type="compositionally biased region" description="Polar residues" evidence="1">
    <location>
        <begin position="22"/>
        <end position="36"/>
    </location>
</feature>
<accession>A0ABW1UR49</accession>